<evidence type="ECO:0000313" key="7">
    <source>
        <dbReference type="EMBL" id="GAA0815981.1"/>
    </source>
</evidence>
<sequence>MNKITRKQQVWLVTSWEFMHFFKWKQEIISKLILIAFALVVMLWQHIKDDQMTVYKIAVPNHVSNLQSHGQFEFIATNKPLEELKQQLAQEDSWDALLVEAPAQQKDMQVKVSIYSKDKQSWLNELEQTLNQQYTLQYASSLGLASEQLALLNQSATFEKHYLDDTIKSESSPGQATAIAMLVILSVGIFTSFGQLFVSITGEKQQRVTEQLYACMSPQTWIDGKIFGQMLHSVKAMFTMMITAALGYAFTVVVISNKALSFSIIDWALLPWLIPFALVGVYLCTAFMAAIAAAIDDPNHSAKTSIMLLPLLPMVLAFVTMDSPSGWALSFLSFFPLTAFAAMPVKMALIDLPLWQPLLSLTITLLLCFWIRTSAGNLFKMGMSMYGKEPSLKDMMKWMLSKS</sequence>
<feature type="transmembrane region" description="Helical" evidence="5">
    <location>
        <begin position="267"/>
        <end position="295"/>
    </location>
</feature>
<feature type="transmembrane region" description="Helical" evidence="5">
    <location>
        <begin position="236"/>
        <end position="255"/>
    </location>
</feature>
<evidence type="ECO:0000259" key="6">
    <source>
        <dbReference type="Pfam" id="PF12698"/>
    </source>
</evidence>
<name>A0ABN1L633_9GAMM</name>
<feature type="transmembrane region" description="Helical" evidence="5">
    <location>
        <begin position="357"/>
        <end position="379"/>
    </location>
</feature>
<evidence type="ECO:0000256" key="3">
    <source>
        <dbReference type="ARBA" id="ARBA00022989"/>
    </source>
</evidence>
<comment type="subcellular location">
    <subcellularLocation>
        <location evidence="1">Membrane</location>
        <topology evidence="1">Multi-pass membrane protein</topology>
    </subcellularLocation>
</comment>
<evidence type="ECO:0000256" key="1">
    <source>
        <dbReference type="ARBA" id="ARBA00004141"/>
    </source>
</evidence>
<dbReference type="InterPro" id="IPR013525">
    <property type="entry name" value="ABC2_TM"/>
</dbReference>
<evidence type="ECO:0000256" key="2">
    <source>
        <dbReference type="ARBA" id="ARBA00022692"/>
    </source>
</evidence>
<feature type="transmembrane region" description="Helical" evidence="5">
    <location>
        <begin position="301"/>
        <end position="319"/>
    </location>
</feature>
<accession>A0ABN1L633</accession>
<keyword evidence="4 5" id="KW-0472">Membrane</keyword>
<reference evidence="7 8" key="1">
    <citation type="journal article" date="2019" name="Int. J. Syst. Evol. Microbiol.">
        <title>The Global Catalogue of Microorganisms (GCM) 10K type strain sequencing project: providing services to taxonomists for standard genome sequencing and annotation.</title>
        <authorList>
            <consortium name="The Broad Institute Genomics Platform"/>
            <consortium name="The Broad Institute Genome Sequencing Center for Infectious Disease"/>
            <person name="Wu L."/>
            <person name="Ma J."/>
        </authorList>
    </citation>
    <scope>NUCLEOTIDE SEQUENCE [LARGE SCALE GENOMIC DNA]</scope>
    <source>
        <strain evidence="7 8">JCM 15608</strain>
    </source>
</reference>
<organism evidence="7 8">
    <name type="scientific">Colwellia asteriadis</name>
    <dbReference type="NCBI Taxonomy" id="517723"/>
    <lineage>
        <taxon>Bacteria</taxon>
        <taxon>Pseudomonadati</taxon>
        <taxon>Pseudomonadota</taxon>
        <taxon>Gammaproteobacteria</taxon>
        <taxon>Alteromonadales</taxon>
        <taxon>Colwelliaceae</taxon>
        <taxon>Colwellia</taxon>
    </lineage>
</organism>
<evidence type="ECO:0000256" key="5">
    <source>
        <dbReference type="SAM" id="Phobius"/>
    </source>
</evidence>
<dbReference type="RefSeq" id="WP_343816750.1">
    <property type="nucleotide sequence ID" value="NZ_BAAAFA010000004.1"/>
</dbReference>
<feature type="domain" description="ABC-2 type transporter transmembrane" evidence="6">
    <location>
        <begin position="33"/>
        <end position="371"/>
    </location>
</feature>
<dbReference type="Pfam" id="PF12698">
    <property type="entry name" value="ABC2_membrane_3"/>
    <property type="match status" value="1"/>
</dbReference>
<feature type="transmembrane region" description="Helical" evidence="5">
    <location>
        <begin position="28"/>
        <end position="47"/>
    </location>
</feature>
<evidence type="ECO:0000256" key="4">
    <source>
        <dbReference type="ARBA" id="ARBA00023136"/>
    </source>
</evidence>
<keyword evidence="8" id="KW-1185">Reference proteome</keyword>
<protein>
    <recommendedName>
        <fullName evidence="6">ABC-2 type transporter transmembrane domain-containing protein</fullName>
    </recommendedName>
</protein>
<dbReference type="Proteomes" id="UP001500021">
    <property type="component" value="Unassembled WGS sequence"/>
</dbReference>
<evidence type="ECO:0000313" key="8">
    <source>
        <dbReference type="Proteomes" id="UP001500021"/>
    </source>
</evidence>
<keyword evidence="2 5" id="KW-0812">Transmembrane</keyword>
<keyword evidence="3 5" id="KW-1133">Transmembrane helix</keyword>
<dbReference type="EMBL" id="BAAAFA010000004">
    <property type="protein sequence ID" value="GAA0815981.1"/>
    <property type="molecule type" value="Genomic_DNA"/>
</dbReference>
<proteinExistence type="predicted"/>
<feature type="transmembrane region" description="Helical" evidence="5">
    <location>
        <begin position="178"/>
        <end position="198"/>
    </location>
</feature>
<comment type="caution">
    <text evidence="7">The sequence shown here is derived from an EMBL/GenBank/DDBJ whole genome shotgun (WGS) entry which is preliminary data.</text>
</comment>
<gene>
    <name evidence="7" type="ORF">GCM10009111_15090</name>
</gene>